<proteinExistence type="predicted"/>
<name>A0A443SVW1_9ACAR</name>
<keyword evidence="6" id="KW-1185">Reference proteome</keyword>
<dbReference type="OrthoDB" id="565552at2759"/>
<dbReference type="SUPFAM" id="SSF48371">
    <property type="entry name" value="ARM repeat"/>
    <property type="match status" value="1"/>
</dbReference>
<dbReference type="Gene3D" id="1.25.40.180">
    <property type="match status" value="1"/>
</dbReference>
<dbReference type="PANTHER" id="PTHR23254">
    <property type="entry name" value="EIF4G DOMAIN PROTEIN"/>
    <property type="match status" value="1"/>
</dbReference>
<dbReference type="GO" id="GO:0006446">
    <property type="term" value="P:regulation of translational initiation"/>
    <property type="evidence" value="ECO:0007669"/>
    <property type="project" value="TreeGrafter"/>
</dbReference>
<accession>A0A443SVW1</accession>
<feature type="domain" description="MIF4G" evidence="4">
    <location>
        <begin position="18"/>
        <end position="252"/>
    </location>
</feature>
<dbReference type="VEuPathDB" id="VectorBase:LDEU000390"/>
<comment type="subcellular location">
    <subcellularLocation>
        <location evidence="1">Cytoplasm</location>
    </subcellularLocation>
</comment>
<sequence length="276" mass="31924">MPMKSALKRSKSFGYQTSDEYVRILSVLDSDLSPDHQTLVRRALESPNTLVMTQVMEIVTIICSKATQKSSNCHPMAKMAMNIIDRDSGNTFIDSLVTCLREWFNERDKLLRHSSITRWTAYVSFVTELYLNIRCKHRHVKLLIANIDQDNDDNELQQFLVAKQFRSLAVLLYDCCQSIIASLAVSPSPTVDVECLQSVLRTVGRFMEEDNSSRMQQLMISIRDVFINAQRYKLTSMSQKSLLEVIEFRASKWQFSLSQQLYYFPYTKSVLELKND</sequence>
<dbReference type="Proteomes" id="UP000288716">
    <property type="component" value="Unassembled WGS sequence"/>
</dbReference>
<gene>
    <name evidence="5" type="ORF">B4U80_09758</name>
</gene>
<dbReference type="EMBL" id="NCKV01000099">
    <property type="protein sequence ID" value="RWS31647.1"/>
    <property type="molecule type" value="Genomic_DNA"/>
</dbReference>
<keyword evidence="3" id="KW-0810">Translation regulation</keyword>
<reference evidence="5 6" key="1">
    <citation type="journal article" date="2018" name="Gigascience">
        <title>Genomes of trombidid mites reveal novel predicted allergens and laterally-transferred genes associated with secondary metabolism.</title>
        <authorList>
            <person name="Dong X."/>
            <person name="Chaisiri K."/>
            <person name="Xia D."/>
            <person name="Armstrong S.D."/>
            <person name="Fang Y."/>
            <person name="Donnelly M.J."/>
            <person name="Kadowaki T."/>
            <person name="McGarry J.W."/>
            <person name="Darby A.C."/>
            <person name="Makepeace B.L."/>
        </authorList>
    </citation>
    <scope>NUCLEOTIDE SEQUENCE [LARGE SCALE GENOMIC DNA]</scope>
    <source>
        <strain evidence="5">UoL-UT</strain>
    </source>
</reference>
<organism evidence="5 6">
    <name type="scientific">Leptotrombidium deliense</name>
    <dbReference type="NCBI Taxonomy" id="299467"/>
    <lineage>
        <taxon>Eukaryota</taxon>
        <taxon>Metazoa</taxon>
        <taxon>Ecdysozoa</taxon>
        <taxon>Arthropoda</taxon>
        <taxon>Chelicerata</taxon>
        <taxon>Arachnida</taxon>
        <taxon>Acari</taxon>
        <taxon>Acariformes</taxon>
        <taxon>Trombidiformes</taxon>
        <taxon>Prostigmata</taxon>
        <taxon>Anystina</taxon>
        <taxon>Parasitengona</taxon>
        <taxon>Trombiculoidea</taxon>
        <taxon>Trombiculidae</taxon>
        <taxon>Leptotrombidium</taxon>
    </lineage>
</organism>
<keyword evidence="2" id="KW-0963">Cytoplasm</keyword>
<evidence type="ECO:0000256" key="3">
    <source>
        <dbReference type="ARBA" id="ARBA00022845"/>
    </source>
</evidence>
<dbReference type="InterPro" id="IPR051367">
    <property type="entry name" value="mRNA_TranslReg/HistoneTransl"/>
</dbReference>
<protein>
    <submittedName>
        <fullName evidence="5">MIF4G domain-containing protein-like protein</fullName>
    </submittedName>
</protein>
<evidence type="ECO:0000313" key="6">
    <source>
        <dbReference type="Proteomes" id="UP000288716"/>
    </source>
</evidence>
<evidence type="ECO:0000256" key="1">
    <source>
        <dbReference type="ARBA" id="ARBA00004496"/>
    </source>
</evidence>
<dbReference type="GO" id="GO:0003723">
    <property type="term" value="F:RNA binding"/>
    <property type="evidence" value="ECO:0007669"/>
    <property type="project" value="InterPro"/>
</dbReference>
<dbReference type="InterPro" id="IPR016024">
    <property type="entry name" value="ARM-type_fold"/>
</dbReference>
<dbReference type="GO" id="GO:0005829">
    <property type="term" value="C:cytosol"/>
    <property type="evidence" value="ECO:0007669"/>
    <property type="project" value="TreeGrafter"/>
</dbReference>
<comment type="caution">
    <text evidence="5">The sequence shown here is derived from an EMBL/GenBank/DDBJ whole genome shotgun (WGS) entry which is preliminary data.</text>
</comment>
<dbReference type="PANTHER" id="PTHR23254:SF16">
    <property type="entry name" value="CBP80_20-DEPENDENT TRANSLATION INITIATION FACTOR"/>
    <property type="match status" value="1"/>
</dbReference>
<evidence type="ECO:0000259" key="4">
    <source>
        <dbReference type="SMART" id="SM00543"/>
    </source>
</evidence>
<dbReference type="AlphaFoldDB" id="A0A443SVW1"/>
<dbReference type="SMART" id="SM00543">
    <property type="entry name" value="MIF4G"/>
    <property type="match status" value="1"/>
</dbReference>
<dbReference type="GO" id="GO:0008494">
    <property type="term" value="F:translation activator activity"/>
    <property type="evidence" value="ECO:0007669"/>
    <property type="project" value="TreeGrafter"/>
</dbReference>
<evidence type="ECO:0000313" key="5">
    <source>
        <dbReference type="EMBL" id="RWS31647.1"/>
    </source>
</evidence>
<evidence type="ECO:0000256" key="2">
    <source>
        <dbReference type="ARBA" id="ARBA00022490"/>
    </source>
</evidence>
<dbReference type="STRING" id="299467.A0A443SVW1"/>
<dbReference type="Pfam" id="PF02854">
    <property type="entry name" value="MIF4G"/>
    <property type="match status" value="1"/>
</dbReference>
<dbReference type="InterPro" id="IPR003890">
    <property type="entry name" value="MIF4G-like_typ-3"/>
</dbReference>